<protein>
    <submittedName>
        <fullName evidence="2">Alpha/beta hydrolase</fullName>
    </submittedName>
</protein>
<dbReference type="InterPro" id="IPR000073">
    <property type="entry name" value="AB_hydrolase_1"/>
</dbReference>
<dbReference type="SUPFAM" id="SSF53474">
    <property type="entry name" value="alpha/beta-Hydrolases"/>
    <property type="match status" value="1"/>
</dbReference>
<evidence type="ECO:0000313" key="3">
    <source>
        <dbReference type="Proteomes" id="UP000249396"/>
    </source>
</evidence>
<dbReference type="Proteomes" id="UP000249396">
    <property type="component" value="Unassembled WGS sequence"/>
</dbReference>
<dbReference type="PANTHER" id="PTHR37946">
    <property type="entry name" value="SLL1969 PROTEIN"/>
    <property type="match status" value="1"/>
</dbReference>
<organism evidence="2 3">
    <name type="scientific">Candidatus Methylumidiphilus alinenensis</name>
    <dbReference type="NCBI Taxonomy" id="2202197"/>
    <lineage>
        <taxon>Bacteria</taxon>
        <taxon>Pseudomonadati</taxon>
        <taxon>Pseudomonadota</taxon>
        <taxon>Gammaproteobacteria</taxon>
        <taxon>Methylococcales</taxon>
        <taxon>Candidatus Methylumidiphilus</taxon>
    </lineage>
</organism>
<sequence>MDIILIHGMGRTPLSMLVLSHRLRSRGFSTRLFGYSPTFETIEGCKLRLVSFIQKATRSRPYALVGHSLGTVLIRAALPWLKYNPPTACFFLAPPSQVCQTANFFADNLIYRLLMGEMGQLLANGNFMASLPLPSTPTRIYAGIGGLVGKFSPFGNKPNDGVLTVEETQGSLDIPVTLVPSMHTFIMNSSIVADDIINNLGDIQ</sequence>
<dbReference type="EMBL" id="QJPH01000303">
    <property type="protein sequence ID" value="PZN79222.1"/>
    <property type="molecule type" value="Genomic_DNA"/>
</dbReference>
<dbReference type="PANTHER" id="PTHR37946:SF1">
    <property type="entry name" value="SLL1969 PROTEIN"/>
    <property type="match status" value="1"/>
</dbReference>
<dbReference type="GO" id="GO:0016787">
    <property type="term" value="F:hydrolase activity"/>
    <property type="evidence" value="ECO:0007669"/>
    <property type="project" value="UniProtKB-KW"/>
</dbReference>
<comment type="caution">
    <text evidence="2">The sequence shown here is derived from an EMBL/GenBank/DDBJ whole genome shotgun (WGS) entry which is preliminary data.</text>
</comment>
<proteinExistence type="predicted"/>
<dbReference type="Gene3D" id="3.40.50.1820">
    <property type="entry name" value="alpha/beta hydrolase"/>
    <property type="match status" value="1"/>
</dbReference>
<dbReference type="Pfam" id="PF12697">
    <property type="entry name" value="Abhydrolase_6"/>
    <property type="match status" value="1"/>
</dbReference>
<feature type="domain" description="AB hydrolase-1" evidence="1">
    <location>
        <begin position="3"/>
        <end position="114"/>
    </location>
</feature>
<accession>A0A2W4R5J5</accession>
<reference evidence="2 3" key="1">
    <citation type="journal article" date="2018" name="Aquat. Microb. Ecol.">
        <title>Gammaproteobacterial methanotrophs dominate.</title>
        <authorList>
            <person name="Rissanen A.J."/>
            <person name="Saarenheimo J."/>
            <person name="Tiirola M."/>
            <person name="Peura S."/>
            <person name="Aalto S.L."/>
            <person name="Karvinen A."/>
            <person name="Nykanen H."/>
        </authorList>
    </citation>
    <scope>NUCLEOTIDE SEQUENCE [LARGE SCALE GENOMIC DNA]</scope>
    <source>
        <strain evidence="2">AMbin10</strain>
    </source>
</reference>
<name>A0A2W4R5J5_9GAMM</name>
<evidence type="ECO:0000313" key="2">
    <source>
        <dbReference type="EMBL" id="PZN79222.1"/>
    </source>
</evidence>
<evidence type="ECO:0000259" key="1">
    <source>
        <dbReference type="Pfam" id="PF12697"/>
    </source>
</evidence>
<keyword evidence="2" id="KW-0378">Hydrolase</keyword>
<dbReference type="InterPro" id="IPR029058">
    <property type="entry name" value="AB_hydrolase_fold"/>
</dbReference>
<dbReference type="AlphaFoldDB" id="A0A2W4R5J5"/>
<gene>
    <name evidence="2" type="ORF">DM484_11800</name>
</gene>